<evidence type="ECO:0000313" key="2">
    <source>
        <dbReference type="EMBL" id="JAS19134.1"/>
    </source>
</evidence>
<organism evidence="2">
    <name type="scientific">Clastoptera arizonana</name>
    <name type="common">Arizona spittle bug</name>
    <dbReference type="NCBI Taxonomy" id="38151"/>
    <lineage>
        <taxon>Eukaryota</taxon>
        <taxon>Metazoa</taxon>
        <taxon>Ecdysozoa</taxon>
        <taxon>Arthropoda</taxon>
        <taxon>Hexapoda</taxon>
        <taxon>Insecta</taxon>
        <taxon>Pterygota</taxon>
        <taxon>Neoptera</taxon>
        <taxon>Paraneoptera</taxon>
        <taxon>Hemiptera</taxon>
        <taxon>Auchenorrhyncha</taxon>
        <taxon>Cercopoidea</taxon>
        <taxon>Clastopteridae</taxon>
        <taxon>Clastoptera</taxon>
    </lineage>
</organism>
<feature type="compositionally biased region" description="Polar residues" evidence="1">
    <location>
        <begin position="83"/>
        <end position="101"/>
    </location>
</feature>
<dbReference type="AlphaFoldDB" id="A0A1B6D0E3"/>
<gene>
    <name evidence="2" type="ORF">g.1704</name>
</gene>
<evidence type="ECO:0000256" key="1">
    <source>
        <dbReference type="SAM" id="MobiDB-lite"/>
    </source>
</evidence>
<sequence>MSGKRNCCCEADAAASGASRLWGPWCPPDASHRPSSGLLDWSYKYPVASYSLAEGLHSLRDHSARGPPPFGPPRAGRGILSVSPGTLQSDVVATSSRPRAP</sequence>
<protein>
    <submittedName>
        <fullName evidence="2">Uncharacterized protein</fullName>
    </submittedName>
</protein>
<reference evidence="2" key="1">
    <citation type="submission" date="2015-12" db="EMBL/GenBank/DDBJ databases">
        <title>De novo transcriptome assembly of four potential Pierce s Disease insect vectors from Arizona vineyards.</title>
        <authorList>
            <person name="Tassone E.E."/>
        </authorList>
    </citation>
    <scope>NUCLEOTIDE SEQUENCE</scope>
</reference>
<dbReference type="EMBL" id="GEDC01018164">
    <property type="protein sequence ID" value="JAS19134.1"/>
    <property type="molecule type" value="Transcribed_RNA"/>
</dbReference>
<accession>A0A1B6D0E3</accession>
<name>A0A1B6D0E3_9HEMI</name>
<feature type="non-terminal residue" evidence="2">
    <location>
        <position position="101"/>
    </location>
</feature>
<proteinExistence type="predicted"/>
<feature type="region of interest" description="Disordered" evidence="1">
    <location>
        <begin position="60"/>
        <end position="101"/>
    </location>
</feature>